<feature type="domain" description="Thiol:disulfide interchange protein DsbD N-terminal" evidence="2">
    <location>
        <begin position="53"/>
        <end position="157"/>
    </location>
</feature>
<evidence type="ECO:0000259" key="2">
    <source>
        <dbReference type="Pfam" id="PF11412"/>
    </source>
</evidence>
<evidence type="ECO:0000313" key="3">
    <source>
        <dbReference type="EMBL" id="KWV52713.1"/>
    </source>
</evidence>
<dbReference type="OrthoDB" id="9811036at2"/>
<organism evidence="3 4">
    <name type="scientific">Rhizobium altiplani</name>
    <dbReference type="NCBI Taxonomy" id="1864509"/>
    <lineage>
        <taxon>Bacteria</taxon>
        <taxon>Pseudomonadati</taxon>
        <taxon>Pseudomonadota</taxon>
        <taxon>Alphaproteobacteria</taxon>
        <taxon>Hyphomicrobiales</taxon>
        <taxon>Rhizobiaceae</taxon>
        <taxon>Rhizobium/Agrobacterium group</taxon>
        <taxon>Rhizobium</taxon>
    </lineage>
</organism>
<dbReference type="AlphaFoldDB" id="A0A109JPH3"/>
<dbReference type="Pfam" id="PF11412">
    <property type="entry name" value="DsbD_N"/>
    <property type="match status" value="1"/>
</dbReference>
<protein>
    <submittedName>
        <fullName evidence="3">Cytochrome C biogenesis protein</fullName>
    </submittedName>
</protein>
<name>A0A109JPH3_9HYPH</name>
<feature type="signal peptide" evidence="1">
    <location>
        <begin position="1"/>
        <end position="30"/>
    </location>
</feature>
<dbReference type="Proteomes" id="UP000068164">
    <property type="component" value="Unassembled WGS sequence"/>
</dbReference>
<reference evidence="3 4" key="1">
    <citation type="submission" date="2015-11" db="EMBL/GenBank/DDBJ databases">
        <title>Draft Genome Sequence of the Strain BR 10423 (Rhizobium sp.) isolated from nodules of Mimosa pudica.</title>
        <authorList>
            <person name="Barauna A.C."/>
            <person name="Zilli J.E."/>
            <person name="Simoes-Araujo J.L."/>
            <person name="Reis V.M."/>
            <person name="James E.K."/>
            <person name="Reis F.B.Jr."/>
            <person name="Rouws L.F."/>
            <person name="Passos S.R."/>
            <person name="Gois S.R."/>
        </authorList>
    </citation>
    <scope>NUCLEOTIDE SEQUENCE [LARGE SCALE GENOMIC DNA]</scope>
    <source>
        <strain evidence="3 4">BR10423</strain>
    </source>
</reference>
<comment type="caution">
    <text evidence="3">The sequence shown here is derived from an EMBL/GenBank/DDBJ whole genome shotgun (WGS) entry which is preliminary data.</text>
</comment>
<proteinExistence type="predicted"/>
<gene>
    <name evidence="3" type="ORF">AS026_04305</name>
</gene>
<accession>A0A109JPH3</accession>
<dbReference type="InterPro" id="IPR028250">
    <property type="entry name" value="DsbDN"/>
</dbReference>
<dbReference type="EMBL" id="LNCD01000070">
    <property type="protein sequence ID" value="KWV52713.1"/>
    <property type="molecule type" value="Genomic_DNA"/>
</dbReference>
<keyword evidence="4" id="KW-1185">Reference proteome</keyword>
<evidence type="ECO:0000313" key="4">
    <source>
        <dbReference type="Proteomes" id="UP000068164"/>
    </source>
</evidence>
<sequence>MQTISLTIRQFGSALCLFVAVLQFSQPARAEMSAWADNEGGRMRLIALPPDANGNIRAGLQIEPKPGWITYWREPGNSGIPPQVTLSSEGVSLDKMSYPVPKHIVADKIDEVAYDAPVTFPLQLTAKDPALHELKANAFIGICEEICIPFQAELSLTFKQLAQSRPAEEAILRDAEAALPQAASSAFKVDDHALSADMKQLSLSITLPESGESAPEVIVTGPSGRVFTKQTATHRDGRNFTTTLSVDKLPKAYDLSGKTWSALVIDGSRAIETPLAFE</sequence>
<feature type="chain" id="PRO_5007137066" evidence="1">
    <location>
        <begin position="31"/>
        <end position="278"/>
    </location>
</feature>
<evidence type="ECO:0000256" key="1">
    <source>
        <dbReference type="SAM" id="SignalP"/>
    </source>
</evidence>
<keyword evidence="1" id="KW-0732">Signal</keyword>
<dbReference type="RefSeq" id="WP_025661107.1">
    <property type="nucleotide sequence ID" value="NZ_LNCD01000070.1"/>
</dbReference>